<dbReference type="RefSeq" id="XP_002948104.1">
    <property type="nucleotide sequence ID" value="XM_002948058.1"/>
</dbReference>
<sequence length="393" mass="40046">MIMLFLDVASFVRAMASNTNLTELYCSSHPLAPHTASLLADMLAASPSLQSLCVGDSSLGDDGVAALARGVAASSLTRLDLCNKGLGLRGAAALCTALAAAPSLTHLLLNSNPKLSDDGLHALCGAAVWAGLRVLEIQGCGVTCSGVRALAASPSCYRLEVLRLDGNPLGPEGGKAIGELLGAAPQLRELSLRGTELGDQGGEELAAALKPRSKSTSRSGSTEAAVGAVDLRPAPPSRSPLLRLGLEECGLGPRAMAAFRDAFFAGARLAALCLAGNTEVSDGDVAQLGGPLGPLAGAEEEEEEDAEGSGEARPPRLTHLDVSGTSAGPQAVAALSRAVGLRHLSMSLEVGANPGTQEGGFQELLDVLRTTRPNLALYWRSGNDPAPPQSGVR</sequence>
<proteinExistence type="predicted"/>
<dbReference type="Proteomes" id="UP000001058">
    <property type="component" value="Unassembled WGS sequence"/>
</dbReference>
<dbReference type="InterPro" id="IPR032675">
    <property type="entry name" value="LRR_dom_sf"/>
</dbReference>
<dbReference type="GO" id="GO:0048471">
    <property type="term" value="C:perinuclear region of cytoplasm"/>
    <property type="evidence" value="ECO:0007669"/>
    <property type="project" value="TreeGrafter"/>
</dbReference>
<dbReference type="InterPro" id="IPR027038">
    <property type="entry name" value="RanGap"/>
</dbReference>
<dbReference type="GeneID" id="9621066"/>
<accession>D8TN77</accession>
<dbReference type="OrthoDB" id="547042at2759"/>
<keyword evidence="3" id="KW-0433">Leucine-rich repeat</keyword>
<dbReference type="GO" id="GO:0005096">
    <property type="term" value="F:GTPase activator activity"/>
    <property type="evidence" value="ECO:0007669"/>
    <property type="project" value="UniProtKB-KW"/>
</dbReference>
<keyword evidence="2" id="KW-0343">GTPase activation</keyword>
<dbReference type="GO" id="GO:0031267">
    <property type="term" value="F:small GTPase binding"/>
    <property type="evidence" value="ECO:0007669"/>
    <property type="project" value="TreeGrafter"/>
</dbReference>
<feature type="region of interest" description="Disordered" evidence="5">
    <location>
        <begin position="283"/>
        <end position="324"/>
    </location>
</feature>
<dbReference type="KEGG" id="vcn:VOLCADRAFT_116664"/>
<feature type="compositionally biased region" description="Acidic residues" evidence="5">
    <location>
        <begin position="298"/>
        <end position="308"/>
    </location>
</feature>
<dbReference type="SMART" id="SM00368">
    <property type="entry name" value="LRR_RI"/>
    <property type="match status" value="6"/>
</dbReference>
<gene>
    <name evidence="6" type="ORF">VOLCADRAFT_116664</name>
</gene>
<dbReference type="PANTHER" id="PTHR24113">
    <property type="entry name" value="RAN GTPASE-ACTIVATING PROTEIN 1"/>
    <property type="match status" value="1"/>
</dbReference>
<dbReference type="GO" id="GO:0005634">
    <property type="term" value="C:nucleus"/>
    <property type="evidence" value="ECO:0007669"/>
    <property type="project" value="TreeGrafter"/>
</dbReference>
<comment type="subcellular location">
    <subcellularLocation>
        <location evidence="1">Cytoplasm</location>
        <location evidence="1">Cytoskeleton</location>
        <location evidence="1">Cilium axoneme</location>
    </subcellularLocation>
</comment>
<evidence type="ECO:0000256" key="2">
    <source>
        <dbReference type="ARBA" id="ARBA00022468"/>
    </source>
</evidence>
<evidence type="ECO:0000256" key="3">
    <source>
        <dbReference type="ARBA" id="ARBA00022614"/>
    </source>
</evidence>
<evidence type="ECO:0000256" key="5">
    <source>
        <dbReference type="SAM" id="MobiDB-lite"/>
    </source>
</evidence>
<evidence type="ECO:0000313" key="6">
    <source>
        <dbReference type="EMBL" id="EFJ51092.1"/>
    </source>
</evidence>
<dbReference type="Pfam" id="PF13516">
    <property type="entry name" value="LRR_6"/>
    <property type="match status" value="4"/>
</dbReference>
<dbReference type="GO" id="GO:0005829">
    <property type="term" value="C:cytosol"/>
    <property type="evidence" value="ECO:0007669"/>
    <property type="project" value="TreeGrafter"/>
</dbReference>
<dbReference type="PANTHER" id="PTHR24113:SF12">
    <property type="entry name" value="RAN GTPASE-ACTIVATING PROTEIN 1"/>
    <property type="match status" value="1"/>
</dbReference>
<reference evidence="6 7" key="1">
    <citation type="journal article" date="2010" name="Science">
        <title>Genomic analysis of organismal complexity in the multicellular green alga Volvox carteri.</title>
        <authorList>
            <person name="Prochnik S.E."/>
            <person name="Umen J."/>
            <person name="Nedelcu A.M."/>
            <person name="Hallmann A."/>
            <person name="Miller S.M."/>
            <person name="Nishii I."/>
            <person name="Ferris P."/>
            <person name="Kuo A."/>
            <person name="Mitros T."/>
            <person name="Fritz-Laylin L.K."/>
            <person name="Hellsten U."/>
            <person name="Chapman J."/>
            <person name="Simakov O."/>
            <person name="Rensing S.A."/>
            <person name="Terry A."/>
            <person name="Pangilinan J."/>
            <person name="Kapitonov V."/>
            <person name="Jurka J."/>
            <person name="Salamov A."/>
            <person name="Shapiro H."/>
            <person name="Schmutz J."/>
            <person name="Grimwood J."/>
            <person name="Lindquist E."/>
            <person name="Lucas S."/>
            <person name="Grigoriev I.V."/>
            <person name="Schmitt R."/>
            <person name="Kirk D."/>
            <person name="Rokhsar D.S."/>
        </authorList>
    </citation>
    <scope>NUCLEOTIDE SEQUENCE [LARGE SCALE GENOMIC DNA]</scope>
    <source>
        <strain evidence="7">f. Nagariensis / Eve</strain>
    </source>
</reference>
<dbReference type="GO" id="GO:0006913">
    <property type="term" value="P:nucleocytoplasmic transport"/>
    <property type="evidence" value="ECO:0007669"/>
    <property type="project" value="TreeGrafter"/>
</dbReference>
<dbReference type="eggNOG" id="KOG4308">
    <property type="taxonomic scope" value="Eukaryota"/>
</dbReference>
<keyword evidence="4" id="KW-0677">Repeat</keyword>
<organism evidence="7">
    <name type="scientific">Volvox carteri f. nagariensis</name>
    <dbReference type="NCBI Taxonomy" id="3068"/>
    <lineage>
        <taxon>Eukaryota</taxon>
        <taxon>Viridiplantae</taxon>
        <taxon>Chlorophyta</taxon>
        <taxon>core chlorophytes</taxon>
        <taxon>Chlorophyceae</taxon>
        <taxon>CS clade</taxon>
        <taxon>Chlamydomonadales</taxon>
        <taxon>Volvocaceae</taxon>
        <taxon>Volvox</taxon>
    </lineage>
</organism>
<dbReference type="AlphaFoldDB" id="D8TN77"/>
<dbReference type="InterPro" id="IPR001611">
    <property type="entry name" value="Leu-rich_rpt"/>
</dbReference>
<name>D8TN77_VOLCA</name>
<evidence type="ECO:0000256" key="1">
    <source>
        <dbReference type="ARBA" id="ARBA00004430"/>
    </source>
</evidence>
<dbReference type="EMBL" id="GL378329">
    <property type="protein sequence ID" value="EFJ51092.1"/>
    <property type="molecule type" value="Genomic_DNA"/>
</dbReference>
<keyword evidence="7" id="KW-1185">Reference proteome</keyword>
<dbReference type="SUPFAM" id="SSF52047">
    <property type="entry name" value="RNI-like"/>
    <property type="match status" value="2"/>
</dbReference>
<protein>
    <submittedName>
        <fullName evidence="6">Uncharacterized protein</fullName>
    </submittedName>
</protein>
<evidence type="ECO:0000256" key="4">
    <source>
        <dbReference type="ARBA" id="ARBA00022737"/>
    </source>
</evidence>
<evidence type="ECO:0000313" key="7">
    <source>
        <dbReference type="Proteomes" id="UP000001058"/>
    </source>
</evidence>
<dbReference type="GO" id="GO:0005930">
    <property type="term" value="C:axoneme"/>
    <property type="evidence" value="ECO:0007669"/>
    <property type="project" value="UniProtKB-SubCell"/>
</dbReference>
<feature type="region of interest" description="Disordered" evidence="5">
    <location>
        <begin position="208"/>
        <end position="232"/>
    </location>
</feature>
<dbReference type="InParanoid" id="D8TN77"/>
<dbReference type="Gene3D" id="3.80.10.10">
    <property type="entry name" value="Ribonuclease Inhibitor"/>
    <property type="match status" value="4"/>
</dbReference>